<dbReference type="SUPFAM" id="SSF54631">
    <property type="entry name" value="CBS-domain pair"/>
    <property type="match status" value="1"/>
</dbReference>
<dbReference type="RefSeq" id="WP_307192532.1">
    <property type="nucleotide sequence ID" value="NZ_JAUSUN010000034.1"/>
</dbReference>
<dbReference type="PANTHER" id="PTHR45138:SF25">
    <property type="entry name" value="GGDEF DOMAIN PROTEIN"/>
    <property type="match status" value="1"/>
</dbReference>
<gene>
    <name evidence="2" type="ORF">J2S25_003677</name>
</gene>
<dbReference type="Pfam" id="PF00990">
    <property type="entry name" value="GGDEF"/>
    <property type="match status" value="1"/>
</dbReference>
<organism evidence="2 3">
    <name type="scientific">Mesobacillus stamsii</name>
    <dbReference type="NCBI Taxonomy" id="225347"/>
    <lineage>
        <taxon>Bacteria</taxon>
        <taxon>Bacillati</taxon>
        <taxon>Bacillota</taxon>
        <taxon>Bacilli</taxon>
        <taxon>Bacillales</taxon>
        <taxon>Bacillaceae</taxon>
        <taxon>Mesobacillus</taxon>
    </lineage>
</organism>
<dbReference type="InterPro" id="IPR000160">
    <property type="entry name" value="GGDEF_dom"/>
</dbReference>
<dbReference type="InterPro" id="IPR043128">
    <property type="entry name" value="Rev_trsase/Diguanyl_cyclase"/>
</dbReference>
<feature type="domain" description="GGDEF" evidence="1">
    <location>
        <begin position="164"/>
        <end position="319"/>
    </location>
</feature>
<reference evidence="2 3" key="1">
    <citation type="submission" date="2023-07" db="EMBL/GenBank/DDBJ databases">
        <title>Genomic Encyclopedia of Type Strains, Phase IV (KMG-IV): sequencing the most valuable type-strain genomes for metagenomic binning, comparative biology and taxonomic classification.</title>
        <authorList>
            <person name="Goeker M."/>
        </authorList>
    </citation>
    <scope>NUCLEOTIDE SEQUENCE [LARGE SCALE GENOMIC DNA]</scope>
    <source>
        <strain evidence="2 3">DSM 19598</strain>
    </source>
</reference>
<comment type="caution">
    <text evidence="2">The sequence shown here is derived from an EMBL/GenBank/DDBJ whole genome shotgun (WGS) entry which is preliminary data.</text>
</comment>
<dbReference type="SMART" id="SM00267">
    <property type="entry name" value="GGDEF"/>
    <property type="match status" value="1"/>
</dbReference>
<dbReference type="Gene3D" id="3.10.580.10">
    <property type="entry name" value="CBS-domain"/>
    <property type="match status" value="1"/>
</dbReference>
<proteinExistence type="predicted"/>
<evidence type="ECO:0000313" key="3">
    <source>
        <dbReference type="Proteomes" id="UP001242313"/>
    </source>
</evidence>
<dbReference type="NCBIfam" id="TIGR00254">
    <property type="entry name" value="GGDEF"/>
    <property type="match status" value="1"/>
</dbReference>
<dbReference type="PROSITE" id="PS50887">
    <property type="entry name" value="GGDEF"/>
    <property type="match status" value="1"/>
</dbReference>
<dbReference type="InterPro" id="IPR050469">
    <property type="entry name" value="Diguanylate_Cyclase"/>
</dbReference>
<name>A0ABU0G0J8_9BACI</name>
<evidence type="ECO:0000259" key="1">
    <source>
        <dbReference type="PROSITE" id="PS50887"/>
    </source>
</evidence>
<protein>
    <submittedName>
        <fullName evidence="2">Diguanylate cyclase (GGDEF)-like protein</fullName>
    </submittedName>
</protein>
<dbReference type="Proteomes" id="UP001242313">
    <property type="component" value="Unassembled WGS sequence"/>
</dbReference>
<dbReference type="InterPro" id="IPR046342">
    <property type="entry name" value="CBS_dom_sf"/>
</dbReference>
<dbReference type="Gene3D" id="3.30.70.270">
    <property type="match status" value="1"/>
</dbReference>
<dbReference type="SUPFAM" id="SSF55073">
    <property type="entry name" value="Nucleotide cyclase"/>
    <property type="match status" value="1"/>
</dbReference>
<dbReference type="EMBL" id="JAUSUN010000034">
    <property type="protein sequence ID" value="MDQ0415450.1"/>
    <property type="molecule type" value="Genomic_DNA"/>
</dbReference>
<dbReference type="InterPro" id="IPR000644">
    <property type="entry name" value="CBS_dom"/>
</dbReference>
<dbReference type="Pfam" id="PF00571">
    <property type="entry name" value="CBS"/>
    <property type="match status" value="1"/>
</dbReference>
<sequence length="321" mass="36146">MLQVTIGEIAEQVIVVTPSTKCELIYSIFKEKPEVEGVVVCTDDRPIGLVTKKKFYQKLSIQYGFDLFMKRTIDLVMITDPLIVDHAVPITEASAQAMDRAQEHLYDYVIVTKEDRLIGIASIRNLLMKLAEEQISIARYSNPLTGLPGNFEIKNALKTALSFGKYTILYIDINLFKAFNDSFGFKLGDEVIQYTATALKETVLQRSTSLESFVGHIGGDDFIAILPHHDFQGICQTLIYKFEQYTHQFYSAEELAQGYIRGISRMGIVENIPLVGLSIAVIQNINTSFRSIEEISKEAARIKKRCKSMGRSVFLTSEKTS</sequence>
<evidence type="ECO:0000313" key="2">
    <source>
        <dbReference type="EMBL" id="MDQ0415450.1"/>
    </source>
</evidence>
<keyword evidence="3" id="KW-1185">Reference proteome</keyword>
<dbReference type="InterPro" id="IPR029787">
    <property type="entry name" value="Nucleotide_cyclase"/>
</dbReference>
<accession>A0ABU0G0J8</accession>
<dbReference type="CDD" id="cd01949">
    <property type="entry name" value="GGDEF"/>
    <property type="match status" value="1"/>
</dbReference>
<dbReference type="PANTHER" id="PTHR45138">
    <property type="entry name" value="REGULATORY COMPONENTS OF SENSORY TRANSDUCTION SYSTEM"/>
    <property type="match status" value="1"/>
</dbReference>